<name>T0LPY5_COLGC</name>
<comment type="caution">
    <text evidence="1">The sequence shown here is derived from an EMBL/GenBank/DDBJ whole genome shotgun (WGS) entry which is preliminary data.</text>
</comment>
<gene>
    <name evidence="1" type="ORF">CGLO_06478</name>
</gene>
<evidence type="ECO:0000313" key="1">
    <source>
        <dbReference type="EMBL" id="EQB53771.1"/>
    </source>
</evidence>
<dbReference type="EMBL" id="AMYD01001313">
    <property type="protein sequence ID" value="EQB53771.1"/>
    <property type="molecule type" value="Genomic_DNA"/>
</dbReference>
<dbReference type="Proteomes" id="UP000015530">
    <property type="component" value="Unassembled WGS sequence"/>
</dbReference>
<sequence length="104" mass="10946">MSASFLSTLDALLPGGVRRLVRGFDGSPHLHPQIGEPDDDARARYATGDSSATPLFLTRDGRRAAILGTTTGAPGPWNIDPSPPQDGDAVVLPIIYLEGPIGQR</sequence>
<protein>
    <submittedName>
        <fullName evidence="1">Uncharacterized protein</fullName>
    </submittedName>
</protein>
<proteinExistence type="predicted"/>
<evidence type="ECO:0000313" key="2">
    <source>
        <dbReference type="Proteomes" id="UP000015530"/>
    </source>
</evidence>
<accession>T0LPY5</accession>
<dbReference type="HOGENOM" id="CLU_2249916_0_0_1"/>
<organism evidence="1 2">
    <name type="scientific">Colletotrichum gloeosporioides (strain Cg-14)</name>
    <name type="common">Anthracnose fungus</name>
    <name type="synonym">Glomerella cingulata</name>
    <dbReference type="NCBI Taxonomy" id="1237896"/>
    <lineage>
        <taxon>Eukaryota</taxon>
        <taxon>Fungi</taxon>
        <taxon>Dikarya</taxon>
        <taxon>Ascomycota</taxon>
        <taxon>Pezizomycotina</taxon>
        <taxon>Sordariomycetes</taxon>
        <taxon>Hypocreomycetidae</taxon>
        <taxon>Glomerellales</taxon>
        <taxon>Glomerellaceae</taxon>
        <taxon>Colletotrichum</taxon>
        <taxon>Colletotrichum gloeosporioides species complex</taxon>
    </lineage>
</organism>
<dbReference type="AlphaFoldDB" id="T0LPY5"/>
<reference evidence="2" key="1">
    <citation type="journal article" date="2013" name="Mol. Plant Microbe Interact.">
        <title>Global aspects of pacC regulation of pathogenicity genes in Colletotrichum gloeosporioides as revealed by transcriptome analysis.</title>
        <authorList>
            <person name="Alkan N."/>
            <person name="Meng X."/>
            <person name="Friedlander G."/>
            <person name="Reuveni E."/>
            <person name="Sukno S."/>
            <person name="Sherman A."/>
            <person name="Thon M."/>
            <person name="Fluhr R."/>
            <person name="Prusky D."/>
        </authorList>
    </citation>
    <scope>NUCLEOTIDE SEQUENCE [LARGE SCALE GENOMIC DNA]</scope>
    <source>
        <strain evidence="2">Cg-14</strain>
    </source>
</reference>